<name>A0ABT1G979_9GAMM</name>
<keyword evidence="3" id="KW-1185">Reference proteome</keyword>
<dbReference type="EMBL" id="JALJYF010000002">
    <property type="protein sequence ID" value="MCP1727873.1"/>
    <property type="molecule type" value="Genomic_DNA"/>
</dbReference>
<protein>
    <recommendedName>
        <fullName evidence="1">Alpha-L-glutamate ligase-related protein ATP-grasp domain-containing protein</fullName>
    </recommendedName>
</protein>
<dbReference type="Proteomes" id="UP001523550">
    <property type="component" value="Unassembled WGS sequence"/>
</dbReference>
<proteinExistence type="predicted"/>
<gene>
    <name evidence="2" type="ORF">J2T60_001873</name>
</gene>
<dbReference type="RefSeq" id="WP_253448833.1">
    <property type="nucleotide sequence ID" value="NZ_JALJYF010000002.1"/>
</dbReference>
<dbReference type="SUPFAM" id="SSF56059">
    <property type="entry name" value="Glutathione synthetase ATP-binding domain-like"/>
    <property type="match status" value="1"/>
</dbReference>
<organism evidence="2 3">
    <name type="scientific">Natronospira proteinivora</name>
    <dbReference type="NCBI Taxonomy" id="1807133"/>
    <lineage>
        <taxon>Bacteria</taxon>
        <taxon>Pseudomonadati</taxon>
        <taxon>Pseudomonadota</taxon>
        <taxon>Gammaproteobacteria</taxon>
        <taxon>Natronospirales</taxon>
        <taxon>Natronospiraceae</taxon>
        <taxon>Natronospira</taxon>
    </lineage>
</organism>
<evidence type="ECO:0000313" key="2">
    <source>
        <dbReference type="EMBL" id="MCP1727873.1"/>
    </source>
</evidence>
<evidence type="ECO:0000259" key="1">
    <source>
        <dbReference type="Pfam" id="PF14397"/>
    </source>
</evidence>
<accession>A0ABT1G979</accession>
<reference evidence="2 3" key="1">
    <citation type="submission" date="2022-03" db="EMBL/GenBank/DDBJ databases">
        <title>Genomic Encyclopedia of Type Strains, Phase III (KMG-III): the genomes of soil and plant-associated and newly described type strains.</title>
        <authorList>
            <person name="Whitman W."/>
        </authorList>
    </citation>
    <scope>NUCLEOTIDE SEQUENCE [LARGE SCALE GENOMIC DNA]</scope>
    <source>
        <strain evidence="2 3">BSker1</strain>
    </source>
</reference>
<dbReference type="InterPro" id="IPR039523">
    <property type="entry name" value="RimK-rel_E_lig_ATP-grasp"/>
</dbReference>
<sequence length="443" mass="50354">MLKLLYKWARRHKRRARVMPVLMRRLHPEQSDADYIHACYFRERERFLSPFMVDHPKDATQRQYSRYKGRRHWRAWFLEDVLAQSVNLVVENGPSIKAITGKGRWRQLLEMLWLAVRVPSMPENYYKFEWYKREARKLASEYLHRYEMKNVVYSYLNAQGGSASVSLSNKRKFFEHAHANDVAVVPIIGVVTESGIQFYEDYDDTVDFDVFVKPVSGKGGRGAERFRFQGDGKGFLSSKGKAFEDFAAIVKKYRKKAKRSGDKFLVQPRIVNHDALKPLTGEVASTCRVVTILDESGTPEPVFASFRMPGSLTGVVDNAHAGGISAAVNLQDGTLSKGAYLGLSGDMERHDKRKDNGAQIEGVQIPAWSEVLDLCRQAHEAFKPRVVVGWDVCMTDAGPLVVEGNGQPCTDVVQRRIGGPLSHDRFGKLIAFHLKERDSHRPH</sequence>
<evidence type="ECO:0000313" key="3">
    <source>
        <dbReference type="Proteomes" id="UP001523550"/>
    </source>
</evidence>
<feature type="domain" description="Alpha-L-glutamate ligase-related protein ATP-grasp" evidence="1">
    <location>
        <begin position="162"/>
        <end position="414"/>
    </location>
</feature>
<dbReference type="Gene3D" id="3.30.470.20">
    <property type="entry name" value="ATP-grasp fold, B domain"/>
    <property type="match status" value="1"/>
</dbReference>
<comment type="caution">
    <text evidence="2">The sequence shown here is derived from an EMBL/GenBank/DDBJ whole genome shotgun (WGS) entry which is preliminary data.</text>
</comment>
<dbReference type="Pfam" id="PF14397">
    <property type="entry name" value="ATPgrasp_ST"/>
    <property type="match status" value="1"/>
</dbReference>